<dbReference type="EMBL" id="JASCZI010030630">
    <property type="protein sequence ID" value="MED6123995.1"/>
    <property type="molecule type" value="Genomic_DNA"/>
</dbReference>
<feature type="region of interest" description="Disordered" evidence="1">
    <location>
        <begin position="105"/>
        <end position="131"/>
    </location>
</feature>
<dbReference type="Proteomes" id="UP001341840">
    <property type="component" value="Unassembled WGS sequence"/>
</dbReference>
<accession>A0ABU6RJ26</accession>
<reference evidence="2 3" key="1">
    <citation type="journal article" date="2023" name="Plants (Basel)">
        <title>Bridging the Gap: Combining Genomics and Transcriptomics Approaches to Understand Stylosanthes scabra, an Orphan Legume from the Brazilian Caatinga.</title>
        <authorList>
            <person name="Ferreira-Neto J.R.C."/>
            <person name="da Silva M.D."/>
            <person name="Binneck E."/>
            <person name="de Melo N.F."/>
            <person name="da Silva R.H."/>
            <person name="de Melo A.L.T.M."/>
            <person name="Pandolfi V."/>
            <person name="Bustamante F.O."/>
            <person name="Brasileiro-Vidal A.C."/>
            <person name="Benko-Iseppon A.M."/>
        </authorList>
    </citation>
    <scope>NUCLEOTIDE SEQUENCE [LARGE SCALE GENOMIC DNA]</scope>
    <source>
        <tissue evidence="2">Leaves</tissue>
    </source>
</reference>
<comment type="caution">
    <text evidence="2">The sequence shown here is derived from an EMBL/GenBank/DDBJ whole genome shotgun (WGS) entry which is preliminary data.</text>
</comment>
<sequence>MARTRSSPLAKGKTKVYRPPTRDSPRLASLRSQGTVQPQFQALAAPVENIASSILPLKKCLTYQMAGKGISREGTKPPCRRSQRITSLHRAKNQASEEHEVIAISSDSEHEKDKNLEAGAEEALPATEDGAKEALPKNDVYAALWAMLDAENEAEGIPSQWELDSVLNNWGKIKPDIGPAGNDQGPPPAAN</sequence>
<protein>
    <submittedName>
        <fullName evidence="2">Uncharacterized protein</fullName>
    </submittedName>
</protein>
<keyword evidence="3" id="KW-1185">Reference proteome</keyword>
<feature type="compositionally biased region" description="Basic and acidic residues" evidence="1">
    <location>
        <begin position="105"/>
        <end position="116"/>
    </location>
</feature>
<evidence type="ECO:0000313" key="3">
    <source>
        <dbReference type="Proteomes" id="UP001341840"/>
    </source>
</evidence>
<organism evidence="2 3">
    <name type="scientific">Stylosanthes scabra</name>
    <dbReference type="NCBI Taxonomy" id="79078"/>
    <lineage>
        <taxon>Eukaryota</taxon>
        <taxon>Viridiplantae</taxon>
        <taxon>Streptophyta</taxon>
        <taxon>Embryophyta</taxon>
        <taxon>Tracheophyta</taxon>
        <taxon>Spermatophyta</taxon>
        <taxon>Magnoliopsida</taxon>
        <taxon>eudicotyledons</taxon>
        <taxon>Gunneridae</taxon>
        <taxon>Pentapetalae</taxon>
        <taxon>rosids</taxon>
        <taxon>fabids</taxon>
        <taxon>Fabales</taxon>
        <taxon>Fabaceae</taxon>
        <taxon>Papilionoideae</taxon>
        <taxon>50 kb inversion clade</taxon>
        <taxon>dalbergioids sensu lato</taxon>
        <taxon>Dalbergieae</taxon>
        <taxon>Pterocarpus clade</taxon>
        <taxon>Stylosanthes</taxon>
    </lineage>
</organism>
<gene>
    <name evidence="2" type="ORF">PIB30_054838</name>
</gene>
<evidence type="ECO:0000313" key="2">
    <source>
        <dbReference type="EMBL" id="MED6123995.1"/>
    </source>
</evidence>
<name>A0ABU6RJ26_9FABA</name>
<feature type="region of interest" description="Disordered" evidence="1">
    <location>
        <begin position="1"/>
        <end position="34"/>
    </location>
</feature>
<proteinExistence type="predicted"/>
<evidence type="ECO:0000256" key="1">
    <source>
        <dbReference type="SAM" id="MobiDB-lite"/>
    </source>
</evidence>